<sequence length="289" mass="33903">MIIVDLNQIMISNLMVQINGRNAVELSEDLVRHMVLNSIRGINKKFRKDYGELVIASDGKHSWRKQIFPNYKANRKKNREKSGHDWETIFDVINRIKSELKEFMPYKLIELETAEADDVIAVLIRKMEKIVGPNHAKKILIISGDKDFIQLHNEWVKQYNPILNKYVGKDETPSIYIKEHILKGDRSDGVPNILSDDNVFVEGRRQRPLSKKKINELICAGFLHTVLNDEEQKNYDRNRKLIDLTFIPQELEEKIKSEFDNIKVATRDKILNYFISRKLKTLIEIIDEF</sequence>
<name>A0A382GKV3_9ZZZZ</name>
<keyword evidence="1" id="KW-0540">Nuclease</keyword>
<reference evidence="4" key="1">
    <citation type="submission" date="2018-05" db="EMBL/GenBank/DDBJ databases">
        <authorList>
            <person name="Lanie J.A."/>
            <person name="Ng W.-L."/>
            <person name="Kazmierczak K.M."/>
            <person name="Andrzejewski T.M."/>
            <person name="Davidsen T.M."/>
            <person name="Wayne K.J."/>
            <person name="Tettelin H."/>
            <person name="Glass J.I."/>
            <person name="Rusch D."/>
            <person name="Podicherti R."/>
            <person name="Tsui H.-C.T."/>
            <person name="Winkler M.E."/>
        </authorList>
    </citation>
    <scope>NUCLEOTIDE SEQUENCE</scope>
</reference>
<accession>A0A382GKV3</accession>
<dbReference type="Gene3D" id="1.10.150.20">
    <property type="entry name" value="5' to 3' exonuclease, C-terminal subdomain"/>
    <property type="match status" value="1"/>
</dbReference>
<dbReference type="SMART" id="SM00475">
    <property type="entry name" value="53EXOc"/>
    <property type="match status" value="1"/>
</dbReference>
<dbReference type="SUPFAM" id="SSF88723">
    <property type="entry name" value="PIN domain-like"/>
    <property type="match status" value="1"/>
</dbReference>
<evidence type="ECO:0000256" key="1">
    <source>
        <dbReference type="ARBA" id="ARBA00022722"/>
    </source>
</evidence>
<dbReference type="InterPro" id="IPR038969">
    <property type="entry name" value="FEN"/>
</dbReference>
<dbReference type="GO" id="GO:0017108">
    <property type="term" value="F:5'-flap endonuclease activity"/>
    <property type="evidence" value="ECO:0007669"/>
    <property type="project" value="InterPro"/>
</dbReference>
<dbReference type="GO" id="GO:0033567">
    <property type="term" value="P:DNA replication, Okazaki fragment processing"/>
    <property type="evidence" value="ECO:0007669"/>
    <property type="project" value="InterPro"/>
</dbReference>
<dbReference type="InterPro" id="IPR020046">
    <property type="entry name" value="5-3_exonucl_a-hlix_arch_N"/>
</dbReference>
<organism evidence="4">
    <name type="scientific">marine metagenome</name>
    <dbReference type="NCBI Taxonomy" id="408172"/>
    <lineage>
        <taxon>unclassified sequences</taxon>
        <taxon>metagenomes</taxon>
        <taxon>ecological metagenomes</taxon>
    </lineage>
</organism>
<dbReference type="EMBL" id="UINC01055941">
    <property type="protein sequence ID" value="SVB75404.1"/>
    <property type="molecule type" value="Genomic_DNA"/>
</dbReference>
<dbReference type="Gene3D" id="3.40.50.1010">
    <property type="entry name" value="5'-nuclease"/>
    <property type="match status" value="1"/>
</dbReference>
<dbReference type="CDD" id="cd09860">
    <property type="entry name" value="PIN_T4-like"/>
    <property type="match status" value="1"/>
</dbReference>
<dbReference type="GO" id="GO:0003677">
    <property type="term" value="F:DNA binding"/>
    <property type="evidence" value="ECO:0007669"/>
    <property type="project" value="InterPro"/>
</dbReference>
<dbReference type="InterPro" id="IPR036279">
    <property type="entry name" value="5-3_exonuclease_C_sf"/>
</dbReference>
<dbReference type="InterPro" id="IPR002421">
    <property type="entry name" value="5-3_exonuclease"/>
</dbReference>
<gene>
    <name evidence="4" type="ORF">METZ01_LOCUS228258</name>
</gene>
<protein>
    <recommendedName>
        <fullName evidence="3">5'-3' exonuclease domain-containing protein</fullName>
    </recommendedName>
</protein>
<evidence type="ECO:0000313" key="4">
    <source>
        <dbReference type="EMBL" id="SVB75404.1"/>
    </source>
</evidence>
<dbReference type="InterPro" id="IPR029060">
    <property type="entry name" value="PIN-like_dom_sf"/>
</dbReference>
<evidence type="ECO:0000256" key="2">
    <source>
        <dbReference type="ARBA" id="ARBA00022801"/>
    </source>
</evidence>
<dbReference type="AlphaFoldDB" id="A0A382GKV3"/>
<dbReference type="InterPro" id="IPR036276">
    <property type="entry name" value="T4_RNaseH_C"/>
</dbReference>
<dbReference type="Pfam" id="PF09293">
    <property type="entry name" value="RNaseH_C"/>
    <property type="match status" value="1"/>
</dbReference>
<dbReference type="SUPFAM" id="SSF47807">
    <property type="entry name" value="5' to 3' exonuclease, C-terminal subdomain"/>
    <property type="match status" value="1"/>
</dbReference>
<dbReference type="Pfam" id="PF02739">
    <property type="entry name" value="5_3_exonuc_N"/>
    <property type="match status" value="1"/>
</dbReference>
<feature type="domain" description="5'-3' exonuclease" evidence="3">
    <location>
        <begin position="31"/>
        <end position="254"/>
    </location>
</feature>
<dbReference type="PANTHER" id="PTHR42646">
    <property type="entry name" value="FLAP ENDONUCLEASE XNI"/>
    <property type="match status" value="1"/>
</dbReference>
<proteinExistence type="predicted"/>
<dbReference type="PANTHER" id="PTHR42646:SF2">
    <property type="entry name" value="5'-3' EXONUCLEASE FAMILY PROTEIN"/>
    <property type="match status" value="1"/>
</dbReference>
<dbReference type="GO" id="GO:0008409">
    <property type="term" value="F:5'-3' exonuclease activity"/>
    <property type="evidence" value="ECO:0007669"/>
    <property type="project" value="InterPro"/>
</dbReference>
<evidence type="ECO:0000259" key="3">
    <source>
        <dbReference type="SMART" id="SM00475"/>
    </source>
</evidence>
<keyword evidence="2" id="KW-0378">Hydrolase</keyword>